<dbReference type="SUPFAM" id="SSF74653">
    <property type="entry name" value="TolA/TonB C-terminal domain"/>
    <property type="match status" value="1"/>
</dbReference>
<evidence type="ECO:0000259" key="11">
    <source>
        <dbReference type="PROSITE" id="PS52015"/>
    </source>
</evidence>
<evidence type="ECO:0000256" key="3">
    <source>
        <dbReference type="ARBA" id="ARBA00022448"/>
    </source>
</evidence>
<comment type="caution">
    <text evidence="12">The sequence shown here is derived from an EMBL/GenBank/DDBJ whole genome shotgun (WGS) entry which is preliminary data.</text>
</comment>
<dbReference type="InterPro" id="IPR006260">
    <property type="entry name" value="TonB/TolA_C"/>
</dbReference>
<evidence type="ECO:0000256" key="6">
    <source>
        <dbReference type="ARBA" id="ARBA00022692"/>
    </source>
</evidence>
<dbReference type="NCBIfam" id="TIGR01352">
    <property type="entry name" value="tonB_Cterm"/>
    <property type="match status" value="1"/>
</dbReference>
<evidence type="ECO:0000256" key="9">
    <source>
        <dbReference type="ARBA" id="ARBA00023136"/>
    </source>
</evidence>
<dbReference type="InterPro" id="IPR051045">
    <property type="entry name" value="TonB-dependent_transducer"/>
</dbReference>
<evidence type="ECO:0000256" key="7">
    <source>
        <dbReference type="ARBA" id="ARBA00022927"/>
    </source>
</evidence>
<keyword evidence="3" id="KW-0813">Transport</keyword>
<accession>A0ABV8CP76</accession>
<keyword evidence="9" id="KW-0472">Membrane</keyword>
<evidence type="ECO:0000256" key="8">
    <source>
        <dbReference type="ARBA" id="ARBA00022989"/>
    </source>
</evidence>
<evidence type="ECO:0000313" key="13">
    <source>
        <dbReference type="Proteomes" id="UP001595692"/>
    </source>
</evidence>
<organism evidence="12 13">
    <name type="scientific">Pseudaeromonas sharmana</name>
    <dbReference type="NCBI Taxonomy" id="328412"/>
    <lineage>
        <taxon>Bacteria</taxon>
        <taxon>Pseudomonadati</taxon>
        <taxon>Pseudomonadota</taxon>
        <taxon>Gammaproteobacteria</taxon>
        <taxon>Aeromonadales</taxon>
        <taxon>Aeromonadaceae</taxon>
        <taxon>Pseudaeromonas</taxon>
    </lineage>
</organism>
<protein>
    <submittedName>
        <fullName evidence="12">TonB family protein</fullName>
    </submittedName>
</protein>
<keyword evidence="13" id="KW-1185">Reference proteome</keyword>
<evidence type="ECO:0000313" key="12">
    <source>
        <dbReference type="EMBL" id="MFC3913953.1"/>
    </source>
</evidence>
<proteinExistence type="inferred from homology"/>
<dbReference type="RefSeq" id="WP_377152366.1">
    <property type="nucleotide sequence ID" value="NZ_JBHSAF010000014.1"/>
</dbReference>
<reference evidence="13" key="1">
    <citation type="journal article" date="2019" name="Int. J. Syst. Evol. Microbiol.">
        <title>The Global Catalogue of Microorganisms (GCM) 10K type strain sequencing project: providing services to taxonomists for standard genome sequencing and annotation.</title>
        <authorList>
            <consortium name="The Broad Institute Genomics Platform"/>
            <consortium name="The Broad Institute Genome Sequencing Center for Infectious Disease"/>
            <person name="Wu L."/>
            <person name="Ma J."/>
        </authorList>
    </citation>
    <scope>NUCLEOTIDE SEQUENCE [LARGE SCALE GENOMIC DNA]</scope>
    <source>
        <strain evidence="13">CCUG 54939</strain>
    </source>
</reference>
<keyword evidence="5" id="KW-0997">Cell inner membrane</keyword>
<dbReference type="PROSITE" id="PS52015">
    <property type="entry name" value="TONB_CTD"/>
    <property type="match status" value="1"/>
</dbReference>
<comment type="subcellular location">
    <subcellularLocation>
        <location evidence="1">Cell inner membrane</location>
        <topology evidence="1">Single-pass membrane protein</topology>
        <orientation evidence="1">Periplasmic side</orientation>
    </subcellularLocation>
</comment>
<dbReference type="InterPro" id="IPR037682">
    <property type="entry name" value="TonB_C"/>
</dbReference>
<dbReference type="Proteomes" id="UP001595692">
    <property type="component" value="Unassembled WGS sequence"/>
</dbReference>
<dbReference type="EMBL" id="JBHSAF010000014">
    <property type="protein sequence ID" value="MFC3913953.1"/>
    <property type="molecule type" value="Genomic_DNA"/>
</dbReference>
<evidence type="ECO:0000256" key="1">
    <source>
        <dbReference type="ARBA" id="ARBA00004383"/>
    </source>
</evidence>
<gene>
    <name evidence="12" type="ORF">ACFOSS_10800</name>
</gene>
<evidence type="ECO:0000256" key="4">
    <source>
        <dbReference type="ARBA" id="ARBA00022475"/>
    </source>
</evidence>
<dbReference type="Pfam" id="PF03544">
    <property type="entry name" value="TonB_C"/>
    <property type="match status" value="1"/>
</dbReference>
<evidence type="ECO:0000256" key="2">
    <source>
        <dbReference type="ARBA" id="ARBA00006555"/>
    </source>
</evidence>
<feature type="region of interest" description="Disordered" evidence="10">
    <location>
        <begin position="79"/>
        <end position="155"/>
    </location>
</feature>
<keyword evidence="7" id="KW-0653">Protein transport</keyword>
<evidence type="ECO:0000256" key="10">
    <source>
        <dbReference type="SAM" id="MobiDB-lite"/>
    </source>
</evidence>
<dbReference type="PANTHER" id="PTHR33446">
    <property type="entry name" value="PROTEIN TONB-RELATED"/>
    <property type="match status" value="1"/>
</dbReference>
<dbReference type="Gene3D" id="3.30.1150.10">
    <property type="match status" value="1"/>
</dbReference>
<keyword evidence="4" id="KW-1003">Cell membrane</keyword>
<keyword evidence="6" id="KW-0812">Transmembrane</keyword>
<evidence type="ECO:0000256" key="5">
    <source>
        <dbReference type="ARBA" id="ARBA00022519"/>
    </source>
</evidence>
<comment type="similarity">
    <text evidence="2">Belongs to the TonB family.</text>
</comment>
<name>A0ABV8CP76_9GAMM</name>
<feature type="domain" description="TonB C-terminal" evidence="11">
    <location>
        <begin position="157"/>
        <end position="248"/>
    </location>
</feature>
<keyword evidence="8" id="KW-1133">Transmembrane helix</keyword>
<sequence>MSPRLLQRGLLGSLLLHVAVLAGFVWSSSPVVPLAAEPSRVISFGFVAARAGTQQPSVAAAQPQPRRLETTSAPVIAAARNSPSRVKAKPNVKPQPVIRRERAEPTASVKPRPQPTARPAVASQAGDQGAQGSRRSEQKLRETGMQQQSFAAAPDSSAYDLLVRQHLLARKQTPRLLGRQGSGSVIVEFVIDRQGRLVRQLMGKTSGIREFDHAARTLVSNAAPYPSAPADHSWQERRYRIEIQYQSR</sequence>